<dbReference type="AlphaFoldDB" id="A0A5B7FQY4"/>
<evidence type="ECO:0000313" key="2">
    <source>
        <dbReference type="Proteomes" id="UP000324222"/>
    </source>
</evidence>
<proteinExistence type="predicted"/>
<dbReference type="Proteomes" id="UP000324222">
    <property type="component" value="Unassembled WGS sequence"/>
</dbReference>
<dbReference type="EMBL" id="VSRR010009163">
    <property type="protein sequence ID" value="MPC49891.1"/>
    <property type="molecule type" value="Genomic_DNA"/>
</dbReference>
<name>A0A5B7FQY4_PORTR</name>
<reference evidence="1 2" key="1">
    <citation type="submission" date="2019-05" db="EMBL/GenBank/DDBJ databases">
        <title>Another draft genome of Portunus trituberculatus and its Hox gene families provides insights of decapod evolution.</title>
        <authorList>
            <person name="Jeong J.-H."/>
            <person name="Song I."/>
            <person name="Kim S."/>
            <person name="Choi T."/>
            <person name="Kim D."/>
            <person name="Ryu S."/>
            <person name="Kim W."/>
        </authorList>
    </citation>
    <scope>NUCLEOTIDE SEQUENCE [LARGE SCALE GENOMIC DNA]</scope>
    <source>
        <tissue evidence="1">Muscle</tissue>
    </source>
</reference>
<accession>A0A5B7FQY4</accession>
<protein>
    <submittedName>
        <fullName evidence="1">Uncharacterized protein</fullName>
    </submittedName>
</protein>
<gene>
    <name evidence="1" type="ORF">E2C01_043706</name>
</gene>
<organism evidence="1 2">
    <name type="scientific">Portunus trituberculatus</name>
    <name type="common">Swimming crab</name>
    <name type="synonym">Neptunus trituberculatus</name>
    <dbReference type="NCBI Taxonomy" id="210409"/>
    <lineage>
        <taxon>Eukaryota</taxon>
        <taxon>Metazoa</taxon>
        <taxon>Ecdysozoa</taxon>
        <taxon>Arthropoda</taxon>
        <taxon>Crustacea</taxon>
        <taxon>Multicrustacea</taxon>
        <taxon>Malacostraca</taxon>
        <taxon>Eumalacostraca</taxon>
        <taxon>Eucarida</taxon>
        <taxon>Decapoda</taxon>
        <taxon>Pleocyemata</taxon>
        <taxon>Brachyura</taxon>
        <taxon>Eubrachyura</taxon>
        <taxon>Portunoidea</taxon>
        <taxon>Portunidae</taxon>
        <taxon>Portuninae</taxon>
        <taxon>Portunus</taxon>
    </lineage>
</organism>
<evidence type="ECO:0000313" key="1">
    <source>
        <dbReference type="EMBL" id="MPC49891.1"/>
    </source>
</evidence>
<keyword evidence="2" id="KW-1185">Reference proteome</keyword>
<comment type="caution">
    <text evidence="1">The sequence shown here is derived from an EMBL/GenBank/DDBJ whole genome shotgun (WGS) entry which is preliminary data.</text>
</comment>
<sequence>MVEAICHPGRDVGGVPYFGLGRVSMHGRLQAGKGVYALILAGRDTAALGATEAEQRISITFDSLSTAGRSGVGAGLTICTLQSPRASIFRCREAAARMVQRCKDTQQEAALSRSAPLV</sequence>